<dbReference type="Proteomes" id="UP000178656">
    <property type="component" value="Unassembled WGS sequence"/>
</dbReference>
<evidence type="ECO:0000313" key="2">
    <source>
        <dbReference type="Proteomes" id="UP000178656"/>
    </source>
</evidence>
<proteinExistence type="predicted"/>
<name>A0A1F5TI18_9BACT</name>
<organism evidence="1 2">
    <name type="scientific">Candidatus Falkowbacteria bacterium RIFOXYC2_FULL_48_21</name>
    <dbReference type="NCBI Taxonomy" id="1798005"/>
    <lineage>
        <taxon>Bacteria</taxon>
        <taxon>Candidatus Falkowiibacteriota</taxon>
    </lineage>
</organism>
<comment type="caution">
    <text evidence="1">The sequence shown here is derived from an EMBL/GenBank/DDBJ whole genome shotgun (WGS) entry which is preliminary data.</text>
</comment>
<dbReference type="EMBL" id="MFGM01000006">
    <property type="protein sequence ID" value="OGF38211.1"/>
    <property type="molecule type" value="Genomic_DNA"/>
</dbReference>
<evidence type="ECO:0000313" key="1">
    <source>
        <dbReference type="EMBL" id="OGF38211.1"/>
    </source>
</evidence>
<protein>
    <submittedName>
        <fullName evidence="1">Uncharacterized protein</fullName>
    </submittedName>
</protein>
<accession>A0A1F5TI18</accession>
<dbReference type="AlphaFoldDB" id="A0A1F5TI18"/>
<sequence length="100" mass="11272">MNLENSNFSGARVQEVRGAERIHSWVLSGGKNPDGTIGMRLAPDGGGITECVFYPEFWETHVSVVIRTVIFTRVRLNGDSKDFPNQPDESVTGYWVKWEK</sequence>
<reference evidence="1 2" key="1">
    <citation type="journal article" date="2016" name="Nat. Commun.">
        <title>Thousands of microbial genomes shed light on interconnected biogeochemical processes in an aquifer system.</title>
        <authorList>
            <person name="Anantharaman K."/>
            <person name="Brown C.T."/>
            <person name="Hug L.A."/>
            <person name="Sharon I."/>
            <person name="Castelle C.J."/>
            <person name="Probst A.J."/>
            <person name="Thomas B.C."/>
            <person name="Singh A."/>
            <person name="Wilkins M.J."/>
            <person name="Karaoz U."/>
            <person name="Brodie E.L."/>
            <person name="Williams K.H."/>
            <person name="Hubbard S.S."/>
            <person name="Banfield J.F."/>
        </authorList>
    </citation>
    <scope>NUCLEOTIDE SEQUENCE [LARGE SCALE GENOMIC DNA]</scope>
</reference>
<gene>
    <name evidence="1" type="ORF">A2482_03990</name>
</gene>